<protein>
    <submittedName>
        <fullName evidence="1">PRTRC system protein B</fullName>
    </submittedName>
</protein>
<name>A0A172Y154_9FLAO</name>
<dbReference type="AlphaFoldDB" id="A0A172Y154"/>
<dbReference type="Pfam" id="PF14460">
    <property type="entry name" value="Prok-E2_D"/>
    <property type="match status" value="1"/>
</dbReference>
<gene>
    <name evidence="1" type="ORF">A0O34_21515</name>
</gene>
<accession>A0A172Y154</accession>
<evidence type="ECO:0000313" key="1">
    <source>
        <dbReference type="EMBL" id="ANF52941.1"/>
    </source>
</evidence>
<evidence type="ECO:0000313" key="2">
    <source>
        <dbReference type="Proteomes" id="UP000077824"/>
    </source>
</evidence>
<sequence>MDTLTDLTENFGTLYHPKSALVFYQTLTTNPDCYVESFDMDQNGNLINAHPLTHREANALAKSLKIEADKKKPFLKSEGIMGSHILQVNPAHDGMVIWYSKAQSRNLLFIENLGIPNGKANIPPLLWVANRNKISVYAMNTCNRPTEKTPLYHAPFFNVNDNGAVCMGTVDISIKKTASLEEFTTAWENYFFNSYFSHLMLSHNPIKGNLVSLFKKLINTDKPFPKEKLVKTNRTLKNVLR</sequence>
<reference evidence="1 2" key="1">
    <citation type="submission" date="2016-04" db="EMBL/GenBank/DDBJ databases">
        <title>Complete Genome Sequence of Chryseobacterium sp. IHBB 10212.</title>
        <authorList>
            <person name="Pal M."/>
            <person name="Swarnkar M.K."/>
            <person name="Kaushal K."/>
            <person name="Chhibber S."/>
            <person name="Singh A.K."/>
            <person name="Gulati A."/>
        </authorList>
    </citation>
    <scope>NUCLEOTIDE SEQUENCE [LARGE SCALE GENOMIC DNA]</scope>
    <source>
        <strain evidence="1 2">IHBB 10212</strain>
    </source>
</reference>
<keyword evidence="2" id="KW-1185">Reference proteome</keyword>
<dbReference type="EMBL" id="CP015199">
    <property type="protein sequence ID" value="ANF52941.1"/>
    <property type="molecule type" value="Genomic_DNA"/>
</dbReference>
<dbReference type="OrthoDB" id="1030341at2"/>
<dbReference type="STRING" id="1685010.A0O34_21515"/>
<dbReference type="Proteomes" id="UP000077824">
    <property type="component" value="Chromosome"/>
</dbReference>
<organism evidence="1 2">
    <name type="scientific">Chryseobacterium glaciei</name>
    <dbReference type="NCBI Taxonomy" id="1685010"/>
    <lineage>
        <taxon>Bacteria</taxon>
        <taxon>Pseudomonadati</taxon>
        <taxon>Bacteroidota</taxon>
        <taxon>Flavobacteriia</taxon>
        <taxon>Flavobacteriales</taxon>
        <taxon>Weeksellaceae</taxon>
        <taxon>Chryseobacterium group</taxon>
        <taxon>Chryseobacterium</taxon>
    </lineage>
</organism>
<dbReference type="RefSeq" id="WP_066759237.1">
    <property type="nucleotide sequence ID" value="NZ_CP015199.1"/>
</dbReference>
<dbReference type="InterPro" id="IPR032787">
    <property type="entry name" value="Prok-E2_D"/>
</dbReference>
<dbReference type="KEGG" id="chh:A0O34_21515"/>
<proteinExistence type="predicted"/>